<dbReference type="InterPro" id="IPR011990">
    <property type="entry name" value="TPR-like_helical_dom_sf"/>
</dbReference>
<name>A0AAD5PJM4_9FUNG</name>
<evidence type="ECO:0000313" key="3">
    <source>
        <dbReference type="EMBL" id="KAI9276901.1"/>
    </source>
</evidence>
<gene>
    <name evidence="3" type="ORF">BDA99DRAFT_600743</name>
</gene>
<reference evidence="3" key="1">
    <citation type="journal article" date="2022" name="IScience">
        <title>Evolution of zygomycete secretomes and the origins of terrestrial fungal ecologies.</title>
        <authorList>
            <person name="Chang Y."/>
            <person name="Wang Y."/>
            <person name="Mondo S."/>
            <person name="Ahrendt S."/>
            <person name="Andreopoulos W."/>
            <person name="Barry K."/>
            <person name="Beard J."/>
            <person name="Benny G.L."/>
            <person name="Blankenship S."/>
            <person name="Bonito G."/>
            <person name="Cuomo C."/>
            <person name="Desiro A."/>
            <person name="Gervers K.A."/>
            <person name="Hundley H."/>
            <person name="Kuo A."/>
            <person name="LaButti K."/>
            <person name="Lang B.F."/>
            <person name="Lipzen A."/>
            <person name="O'Donnell K."/>
            <person name="Pangilinan J."/>
            <person name="Reynolds N."/>
            <person name="Sandor L."/>
            <person name="Smith M.E."/>
            <person name="Tsang A."/>
            <person name="Grigoriev I.V."/>
            <person name="Stajich J.E."/>
            <person name="Spatafora J.W."/>
        </authorList>
    </citation>
    <scope>NUCLEOTIDE SEQUENCE</scope>
    <source>
        <strain evidence="3">RSA 2281</strain>
    </source>
</reference>
<dbReference type="InterPro" id="IPR001810">
    <property type="entry name" value="F-box_dom"/>
</dbReference>
<feature type="domain" description="F-box" evidence="2">
    <location>
        <begin position="174"/>
        <end position="221"/>
    </location>
</feature>
<dbReference type="AlphaFoldDB" id="A0AAD5PJM4"/>
<dbReference type="Gene3D" id="1.25.40.10">
    <property type="entry name" value="Tetratricopeptide repeat domain"/>
    <property type="match status" value="1"/>
</dbReference>
<keyword evidence="4" id="KW-1185">Reference proteome</keyword>
<dbReference type="SUPFAM" id="SSF81383">
    <property type="entry name" value="F-box domain"/>
    <property type="match status" value="1"/>
</dbReference>
<accession>A0AAD5PJM4</accession>
<feature type="region of interest" description="Disordered" evidence="1">
    <location>
        <begin position="27"/>
        <end position="48"/>
    </location>
</feature>
<organism evidence="3 4">
    <name type="scientific">Phascolomyces articulosus</name>
    <dbReference type="NCBI Taxonomy" id="60185"/>
    <lineage>
        <taxon>Eukaryota</taxon>
        <taxon>Fungi</taxon>
        <taxon>Fungi incertae sedis</taxon>
        <taxon>Mucoromycota</taxon>
        <taxon>Mucoromycotina</taxon>
        <taxon>Mucoromycetes</taxon>
        <taxon>Mucorales</taxon>
        <taxon>Lichtheimiaceae</taxon>
        <taxon>Phascolomyces</taxon>
    </lineage>
</organism>
<dbReference type="Pfam" id="PF00646">
    <property type="entry name" value="F-box"/>
    <property type="match status" value="1"/>
</dbReference>
<dbReference type="InterPro" id="IPR032675">
    <property type="entry name" value="LRR_dom_sf"/>
</dbReference>
<dbReference type="InterPro" id="IPR036047">
    <property type="entry name" value="F-box-like_dom_sf"/>
</dbReference>
<evidence type="ECO:0000256" key="1">
    <source>
        <dbReference type="SAM" id="MobiDB-lite"/>
    </source>
</evidence>
<dbReference type="SUPFAM" id="SSF48452">
    <property type="entry name" value="TPR-like"/>
    <property type="match status" value="1"/>
</dbReference>
<protein>
    <recommendedName>
        <fullName evidence="2">F-box domain-containing protein</fullName>
    </recommendedName>
</protein>
<dbReference type="Proteomes" id="UP001209540">
    <property type="component" value="Unassembled WGS sequence"/>
</dbReference>
<feature type="compositionally biased region" description="Basic and acidic residues" evidence="1">
    <location>
        <begin position="27"/>
        <end position="46"/>
    </location>
</feature>
<evidence type="ECO:0000259" key="2">
    <source>
        <dbReference type="PROSITE" id="PS50181"/>
    </source>
</evidence>
<evidence type="ECO:0000313" key="4">
    <source>
        <dbReference type="Proteomes" id="UP001209540"/>
    </source>
</evidence>
<comment type="caution">
    <text evidence="3">The sequence shown here is derived from an EMBL/GenBank/DDBJ whole genome shotgun (WGS) entry which is preliminary data.</text>
</comment>
<dbReference type="PROSITE" id="PS50181">
    <property type="entry name" value="FBOX"/>
    <property type="match status" value="1"/>
</dbReference>
<dbReference type="Gene3D" id="3.80.10.10">
    <property type="entry name" value="Ribonuclease Inhibitor"/>
    <property type="match status" value="2"/>
</dbReference>
<dbReference type="Gene3D" id="1.20.1280.50">
    <property type="match status" value="1"/>
</dbReference>
<dbReference type="EMBL" id="JAIXMP010000002">
    <property type="protein sequence ID" value="KAI9276901.1"/>
    <property type="molecule type" value="Genomic_DNA"/>
</dbReference>
<reference evidence="3" key="2">
    <citation type="submission" date="2023-02" db="EMBL/GenBank/DDBJ databases">
        <authorList>
            <consortium name="DOE Joint Genome Institute"/>
            <person name="Mondo S.J."/>
            <person name="Chang Y."/>
            <person name="Wang Y."/>
            <person name="Ahrendt S."/>
            <person name="Andreopoulos W."/>
            <person name="Barry K."/>
            <person name="Beard J."/>
            <person name="Benny G.L."/>
            <person name="Blankenship S."/>
            <person name="Bonito G."/>
            <person name="Cuomo C."/>
            <person name="Desiro A."/>
            <person name="Gervers K.A."/>
            <person name="Hundley H."/>
            <person name="Kuo A."/>
            <person name="LaButti K."/>
            <person name="Lang B.F."/>
            <person name="Lipzen A."/>
            <person name="O'Donnell K."/>
            <person name="Pangilinan J."/>
            <person name="Reynolds N."/>
            <person name="Sandor L."/>
            <person name="Smith M.W."/>
            <person name="Tsang A."/>
            <person name="Grigoriev I.V."/>
            <person name="Stajich J.E."/>
            <person name="Spatafora J.W."/>
        </authorList>
    </citation>
    <scope>NUCLEOTIDE SEQUENCE</scope>
    <source>
        <strain evidence="3">RSA 2281</strain>
    </source>
</reference>
<sequence length="691" mass="79290">MRFILVPKRFFPSSCFVAIMTGTKRKSDPKEINSSQQEKRIATDKSKWHHSSTTKKIKEILENGHTMQVINKTTCTIQDLQTEMLLILQLRAMAYAQKGRYEEELHDALSMMTFAPHDTAGYLYLGRRYAYQGYQKRAMDVLNKGLEKVSEAHPEYELLLEEKDKTQKLLDDRVDFFTCLPYDIACRIIDFTPADTVTHCSRVSSSWRSLVLNYPLPWRKIDASILETIDYKKCLHSVILLPSISHHVEVFDGLPYDRGYETRFLKLLQTNNFSNLCSLKMTCVENTQMSYHTLFCSALTSISGSLKSLNIFSMNTEGIPNVSQILSICHRLTSLRLDTRWMDHMFAPFHVPYSTHLTRIELCCKDEVGGIELQKFLQSSPNLRWFSVTKCNPIGFYETIQKYCPNLNVLFLGEKHFAGYNTEKWCLDVNQKEGLQVVHATLHLIGLGFIKLLEKHVHTLLGLSLGKALSFGQIRYQESVTLNSEFWDEFSTLNFNNLTRFILYRTALNSTRHHIGNTLKNMPNLEILQLEEVRDKLSSCAFNSIKKMHKLSELKIEDCHFDPIDLHQLLEFFVQNEVTTSSLHTLLLQGRSVDGTAMEISGQIKSLTTLIIQWGSRGPRPSVERFVKSVSQLPRLEQLILNDMELTSGDLKVLNTSISLRSVRLFAVHGITKEDMEASFSSNISYLFTAP</sequence>
<dbReference type="SUPFAM" id="SSF52058">
    <property type="entry name" value="L domain-like"/>
    <property type="match status" value="1"/>
</dbReference>
<proteinExistence type="predicted"/>